<feature type="transmembrane region" description="Helical" evidence="1">
    <location>
        <begin position="49"/>
        <end position="67"/>
    </location>
</feature>
<evidence type="ECO:0000313" key="3">
    <source>
        <dbReference type="Proteomes" id="UP000271678"/>
    </source>
</evidence>
<protein>
    <submittedName>
        <fullName evidence="2">Uncharacterized protein</fullName>
    </submittedName>
</protein>
<keyword evidence="3" id="KW-1185">Reference proteome</keyword>
<gene>
    <name evidence="2" type="ORF">EFY87_10965</name>
</gene>
<sequence>MVNTSFALSSTTRRRLSLVIGAYTVVVFATIVALGVLSATASDHAPRDAWVHAIIVAVFAILLPMRLRAASRGSLAGLRAIGIISGVLFMVNVVESTLSMFPVWMRTEMIVIALLMLVSIGLVVRERL</sequence>
<keyword evidence="1" id="KW-1133">Transmembrane helix</keyword>
<feature type="transmembrane region" description="Helical" evidence="1">
    <location>
        <begin position="16"/>
        <end position="37"/>
    </location>
</feature>
<proteinExistence type="predicted"/>
<dbReference type="OrthoDB" id="4571858at2"/>
<organism evidence="2 3">
    <name type="scientific">Flexivirga caeni</name>
    <dbReference type="NCBI Taxonomy" id="2294115"/>
    <lineage>
        <taxon>Bacteria</taxon>
        <taxon>Bacillati</taxon>
        <taxon>Actinomycetota</taxon>
        <taxon>Actinomycetes</taxon>
        <taxon>Micrococcales</taxon>
        <taxon>Dermacoccaceae</taxon>
        <taxon>Flexivirga</taxon>
    </lineage>
</organism>
<reference evidence="2 3" key="1">
    <citation type="submission" date="2018-11" db="EMBL/GenBank/DDBJ databases">
        <title>Draft genome of Simplicispira Flexivirga sp. BO-16.</title>
        <authorList>
            <person name="Im W.T."/>
        </authorList>
    </citation>
    <scope>NUCLEOTIDE SEQUENCE [LARGE SCALE GENOMIC DNA]</scope>
    <source>
        <strain evidence="2 3">BO-16</strain>
    </source>
</reference>
<dbReference type="RefSeq" id="WP_123271511.1">
    <property type="nucleotide sequence ID" value="NZ_RJJQ01000010.1"/>
</dbReference>
<dbReference type="EMBL" id="RJJQ01000010">
    <property type="protein sequence ID" value="RNI21663.1"/>
    <property type="molecule type" value="Genomic_DNA"/>
</dbReference>
<dbReference type="Proteomes" id="UP000271678">
    <property type="component" value="Unassembled WGS sequence"/>
</dbReference>
<dbReference type="AlphaFoldDB" id="A0A3M9M9X7"/>
<comment type="caution">
    <text evidence="2">The sequence shown here is derived from an EMBL/GenBank/DDBJ whole genome shotgun (WGS) entry which is preliminary data.</text>
</comment>
<evidence type="ECO:0000256" key="1">
    <source>
        <dbReference type="SAM" id="Phobius"/>
    </source>
</evidence>
<name>A0A3M9M9X7_9MICO</name>
<keyword evidence="1" id="KW-0812">Transmembrane</keyword>
<feature type="transmembrane region" description="Helical" evidence="1">
    <location>
        <begin position="74"/>
        <end position="91"/>
    </location>
</feature>
<accession>A0A3M9M9X7</accession>
<feature type="transmembrane region" description="Helical" evidence="1">
    <location>
        <begin position="103"/>
        <end position="124"/>
    </location>
</feature>
<keyword evidence="1" id="KW-0472">Membrane</keyword>
<evidence type="ECO:0000313" key="2">
    <source>
        <dbReference type="EMBL" id="RNI21663.1"/>
    </source>
</evidence>